<dbReference type="EMBL" id="MF417875">
    <property type="protein sequence ID" value="ASN68285.1"/>
    <property type="molecule type" value="Genomic_DNA"/>
</dbReference>
<protein>
    <submittedName>
        <fullName evidence="1">Uncharacterized protein</fullName>
    </submittedName>
</protein>
<reference evidence="1" key="1">
    <citation type="submission" date="2017-06" db="EMBL/GenBank/DDBJ databases">
        <title>Novel phages from South African skin metaviromes.</title>
        <authorList>
            <person name="van Zyl L.J."/>
            <person name="Abrahams Y."/>
            <person name="Stander E.A."/>
            <person name="Kirby B.M."/>
            <person name="Clavaud C."/>
            <person name="Farcet C."/>
            <person name="Breton L."/>
            <person name="Trindade M.I."/>
        </authorList>
    </citation>
    <scope>NUCLEOTIDE SEQUENCE</scope>
</reference>
<sequence length="128" mass="14304">MSKLKAKKIIKAINKGIALNPSEININGVKKIEVDGAFEEIPFEKTLKVLIYLEDSSNKIAIDSKMQGTSYSSNRYKMIADKDAELDVNPKKSVEFDCIEGHMEIEAAYPIVVEDTICGYICDLKRVS</sequence>
<name>A0A2H4J057_9CAUD</name>
<gene>
    <name evidence="1" type="ORF">10S11_23</name>
</gene>
<organism evidence="1">
    <name type="scientific">uncultured Caudovirales phage</name>
    <dbReference type="NCBI Taxonomy" id="2100421"/>
    <lineage>
        <taxon>Viruses</taxon>
        <taxon>Duplodnaviria</taxon>
        <taxon>Heunggongvirae</taxon>
        <taxon>Uroviricota</taxon>
        <taxon>Caudoviricetes</taxon>
        <taxon>Peduoviridae</taxon>
        <taxon>Maltschvirus</taxon>
        <taxon>Maltschvirus maltsch</taxon>
    </lineage>
</organism>
<evidence type="ECO:0000313" key="1">
    <source>
        <dbReference type="EMBL" id="ASN68285.1"/>
    </source>
</evidence>
<proteinExistence type="predicted"/>
<accession>A0A2H4J057</accession>